<proteinExistence type="predicted"/>
<comment type="caution">
    <text evidence="2">The sequence shown here is derived from an EMBL/GenBank/DDBJ whole genome shotgun (WGS) entry which is preliminary data.</text>
</comment>
<evidence type="ECO:0000313" key="2">
    <source>
        <dbReference type="EMBL" id="KAF9485773.1"/>
    </source>
</evidence>
<sequence>MRKKVTKPVSPSSSPVIPSTRKWSTGDVPPPFVIPPVPISGYVVPESRPTPNPLMSSVRNDGLARPRGSGAGRNRGRGRGRGRGGSASRSRQNRDVELGDTGIEEESEAVLTDSTNIAGPEETVLNDGVIFSLSKVTTM</sequence>
<reference evidence="2" key="1">
    <citation type="submission" date="2020-11" db="EMBL/GenBank/DDBJ databases">
        <authorList>
            <consortium name="DOE Joint Genome Institute"/>
            <person name="Ahrendt S."/>
            <person name="Riley R."/>
            <person name="Andreopoulos W."/>
            <person name="Labutti K."/>
            <person name="Pangilinan J."/>
            <person name="Ruiz-Duenas F.J."/>
            <person name="Barrasa J.M."/>
            <person name="Sanchez-Garcia M."/>
            <person name="Camarero S."/>
            <person name="Miyauchi S."/>
            <person name="Serrano A."/>
            <person name="Linde D."/>
            <person name="Babiker R."/>
            <person name="Drula E."/>
            <person name="Ayuso-Fernandez I."/>
            <person name="Pacheco R."/>
            <person name="Padilla G."/>
            <person name="Ferreira P."/>
            <person name="Barriuso J."/>
            <person name="Kellner H."/>
            <person name="Castanera R."/>
            <person name="Alfaro M."/>
            <person name="Ramirez L."/>
            <person name="Pisabarro A.G."/>
            <person name="Kuo A."/>
            <person name="Tritt A."/>
            <person name="Lipzen A."/>
            <person name="He G."/>
            <person name="Yan M."/>
            <person name="Ng V."/>
            <person name="Cullen D."/>
            <person name="Martin F."/>
            <person name="Rosso M.-N."/>
            <person name="Henrissat B."/>
            <person name="Hibbett D."/>
            <person name="Martinez A.T."/>
            <person name="Grigoriev I.V."/>
        </authorList>
    </citation>
    <scope>NUCLEOTIDE SEQUENCE</scope>
    <source>
        <strain evidence="2">CIRM-BRFM 674</strain>
    </source>
</reference>
<accession>A0A9P5ZEQ2</accession>
<dbReference type="AlphaFoldDB" id="A0A9P5ZEQ2"/>
<name>A0A9P5ZEQ2_9AGAR</name>
<gene>
    <name evidence="2" type="ORF">BDN70DRAFT_927142</name>
</gene>
<evidence type="ECO:0000256" key="1">
    <source>
        <dbReference type="SAM" id="MobiDB-lite"/>
    </source>
</evidence>
<feature type="compositionally biased region" description="Low complexity" evidence="1">
    <location>
        <begin position="7"/>
        <end position="20"/>
    </location>
</feature>
<organism evidence="2 3">
    <name type="scientific">Pholiota conissans</name>
    <dbReference type="NCBI Taxonomy" id="109636"/>
    <lineage>
        <taxon>Eukaryota</taxon>
        <taxon>Fungi</taxon>
        <taxon>Dikarya</taxon>
        <taxon>Basidiomycota</taxon>
        <taxon>Agaricomycotina</taxon>
        <taxon>Agaricomycetes</taxon>
        <taxon>Agaricomycetidae</taxon>
        <taxon>Agaricales</taxon>
        <taxon>Agaricineae</taxon>
        <taxon>Strophariaceae</taxon>
        <taxon>Pholiota</taxon>
    </lineage>
</organism>
<keyword evidence="3" id="KW-1185">Reference proteome</keyword>
<dbReference type="Proteomes" id="UP000807469">
    <property type="component" value="Unassembled WGS sequence"/>
</dbReference>
<feature type="region of interest" description="Disordered" evidence="1">
    <location>
        <begin position="1"/>
        <end position="118"/>
    </location>
</feature>
<dbReference type="EMBL" id="MU155133">
    <property type="protein sequence ID" value="KAF9485773.1"/>
    <property type="molecule type" value="Genomic_DNA"/>
</dbReference>
<feature type="compositionally biased region" description="Pro residues" evidence="1">
    <location>
        <begin position="28"/>
        <end position="38"/>
    </location>
</feature>
<protein>
    <submittedName>
        <fullName evidence="2">Uncharacterized protein</fullName>
    </submittedName>
</protein>
<evidence type="ECO:0000313" key="3">
    <source>
        <dbReference type="Proteomes" id="UP000807469"/>
    </source>
</evidence>